<reference evidence="1" key="1">
    <citation type="submission" date="2020-05" db="EMBL/GenBank/DDBJ databases">
        <title>Large-scale comparative analyses of tick genomes elucidate their genetic diversity and vector capacities.</title>
        <authorList>
            <person name="Jia N."/>
            <person name="Wang J."/>
            <person name="Shi W."/>
            <person name="Du L."/>
            <person name="Sun Y."/>
            <person name="Zhan W."/>
            <person name="Jiang J."/>
            <person name="Wang Q."/>
            <person name="Zhang B."/>
            <person name="Ji P."/>
            <person name="Sakyi L.B."/>
            <person name="Cui X."/>
            <person name="Yuan T."/>
            <person name="Jiang B."/>
            <person name="Yang W."/>
            <person name="Lam T.T.-Y."/>
            <person name="Chang Q."/>
            <person name="Ding S."/>
            <person name="Wang X."/>
            <person name="Zhu J."/>
            <person name="Ruan X."/>
            <person name="Zhao L."/>
            <person name="Wei J."/>
            <person name="Que T."/>
            <person name="Du C."/>
            <person name="Cheng J."/>
            <person name="Dai P."/>
            <person name="Han X."/>
            <person name="Huang E."/>
            <person name="Gao Y."/>
            <person name="Liu J."/>
            <person name="Shao H."/>
            <person name="Ye R."/>
            <person name="Li L."/>
            <person name="Wei W."/>
            <person name="Wang X."/>
            <person name="Wang C."/>
            <person name="Yang T."/>
            <person name="Huo Q."/>
            <person name="Li W."/>
            <person name="Guo W."/>
            <person name="Chen H."/>
            <person name="Zhou L."/>
            <person name="Ni X."/>
            <person name="Tian J."/>
            <person name="Zhou Y."/>
            <person name="Sheng Y."/>
            <person name="Liu T."/>
            <person name="Pan Y."/>
            <person name="Xia L."/>
            <person name="Li J."/>
            <person name="Zhao F."/>
            <person name="Cao W."/>
        </authorList>
    </citation>
    <scope>NUCLEOTIDE SEQUENCE</scope>
    <source>
        <strain evidence="1">Dsil-2018</strain>
    </source>
</reference>
<accession>A0ACB8DTG3</accession>
<dbReference type="Proteomes" id="UP000821865">
    <property type="component" value="Chromosome 1"/>
</dbReference>
<gene>
    <name evidence="1" type="ORF">HPB49_002915</name>
</gene>
<evidence type="ECO:0000313" key="2">
    <source>
        <dbReference type="Proteomes" id="UP000821865"/>
    </source>
</evidence>
<comment type="caution">
    <text evidence="1">The sequence shown here is derived from an EMBL/GenBank/DDBJ whole genome shotgun (WGS) entry which is preliminary data.</text>
</comment>
<protein>
    <submittedName>
        <fullName evidence="1">Uncharacterized protein</fullName>
    </submittedName>
</protein>
<proteinExistence type="predicted"/>
<evidence type="ECO:0000313" key="1">
    <source>
        <dbReference type="EMBL" id="KAH7977591.1"/>
    </source>
</evidence>
<dbReference type="EMBL" id="CM023470">
    <property type="protein sequence ID" value="KAH7977591.1"/>
    <property type="molecule type" value="Genomic_DNA"/>
</dbReference>
<organism evidence="1 2">
    <name type="scientific">Dermacentor silvarum</name>
    <name type="common">Tick</name>
    <dbReference type="NCBI Taxonomy" id="543639"/>
    <lineage>
        <taxon>Eukaryota</taxon>
        <taxon>Metazoa</taxon>
        <taxon>Ecdysozoa</taxon>
        <taxon>Arthropoda</taxon>
        <taxon>Chelicerata</taxon>
        <taxon>Arachnida</taxon>
        <taxon>Acari</taxon>
        <taxon>Parasitiformes</taxon>
        <taxon>Ixodida</taxon>
        <taxon>Ixodoidea</taxon>
        <taxon>Ixodidae</taxon>
        <taxon>Rhipicephalinae</taxon>
        <taxon>Dermacentor</taxon>
    </lineage>
</organism>
<name>A0ACB8DTG3_DERSI</name>
<sequence>MIEEYSTTGWRILLRTINLHPKNVDYIVKAACILQNFLTVLNSRTRVNANKEDKFGNIIAGKWRHRIDTAQNNNGEPFYFAIEATHARNYNGSASDARKLFNAYFCSSAGEVSWQWSYKEGITKEAAMRNVHEDQRLAPH</sequence>
<keyword evidence="2" id="KW-1185">Reference proteome</keyword>